<evidence type="ECO:0000313" key="2">
    <source>
        <dbReference type="EMBL" id="VVA91739.1"/>
    </source>
</evidence>
<proteinExistence type="predicted"/>
<dbReference type="SUPFAM" id="SSF54236">
    <property type="entry name" value="Ubiquitin-like"/>
    <property type="match status" value="1"/>
</dbReference>
<dbReference type="EMBL" id="CABITT030000001">
    <property type="protein sequence ID" value="VVA91739.1"/>
    <property type="molecule type" value="Genomic_DNA"/>
</dbReference>
<feature type="domain" description="Rad60/SUMO-like" evidence="1">
    <location>
        <begin position="33"/>
        <end position="84"/>
    </location>
</feature>
<comment type="caution">
    <text evidence="2">The sequence shown here is derived from an EMBL/GenBank/DDBJ whole genome shotgun (WGS) entry which is preliminary data.</text>
</comment>
<dbReference type="AlphaFoldDB" id="A0A565ARQ9"/>
<accession>A0A565ARQ9</accession>
<sequence length="114" mass="13279">MVNSVSKRCVAPKEKKVILKIRNQHDGGEDVYKMSVDVHLKKLMLAYCDKRNFNYKTARFIYKGNFLKPRQTPAKLMMEYGDVIYMHGHQISHCPVLTSKARFIPISSSFRFHA</sequence>
<dbReference type="Pfam" id="PF11976">
    <property type="entry name" value="Rad60-SLD"/>
    <property type="match status" value="1"/>
</dbReference>
<evidence type="ECO:0000313" key="3">
    <source>
        <dbReference type="Proteomes" id="UP000489600"/>
    </source>
</evidence>
<gene>
    <name evidence="2" type="ORF">ANE_LOCUS2184</name>
</gene>
<reference evidence="2" key="1">
    <citation type="submission" date="2019-07" db="EMBL/GenBank/DDBJ databases">
        <authorList>
            <person name="Dittberner H."/>
        </authorList>
    </citation>
    <scope>NUCLEOTIDE SEQUENCE [LARGE SCALE GENOMIC DNA]</scope>
</reference>
<dbReference type="Proteomes" id="UP000489600">
    <property type="component" value="Unassembled WGS sequence"/>
</dbReference>
<keyword evidence="3" id="KW-1185">Reference proteome</keyword>
<dbReference type="CDD" id="cd01763">
    <property type="entry name" value="Ubl_SUMO_like"/>
    <property type="match status" value="1"/>
</dbReference>
<dbReference type="PANTHER" id="PTHR10562">
    <property type="entry name" value="SMALL UBIQUITIN-RELATED MODIFIER"/>
    <property type="match status" value="1"/>
</dbReference>
<dbReference type="InterPro" id="IPR022617">
    <property type="entry name" value="Rad60/SUMO-like_dom"/>
</dbReference>
<dbReference type="Gene3D" id="3.10.20.90">
    <property type="entry name" value="Phosphatidylinositol 3-kinase Catalytic Subunit, Chain A, domain 1"/>
    <property type="match status" value="1"/>
</dbReference>
<organism evidence="2 3">
    <name type="scientific">Arabis nemorensis</name>
    <dbReference type="NCBI Taxonomy" id="586526"/>
    <lineage>
        <taxon>Eukaryota</taxon>
        <taxon>Viridiplantae</taxon>
        <taxon>Streptophyta</taxon>
        <taxon>Embryophyta</taxon>
        <taxon>Tracheophyta</taxon>
        <taxon>Spermatophyta</taxon>
        <taxon>Magnoliopsida</taxon>
        <taxon>eudicotyledons</taxon>
        <taxon>Gunneridae</taxon>
        <taxon>Pentapetalae</taxon>
        <taxon>rosids</taxon>
        <taxon>malvids</taxon>
        <taxon>Brassicales</taxon>
        <taxon>Brassicaceae</taxon>
        <taxon>Arabideae</taxon>
        <taxon>Arabis</taxon>
    </lineage>
</organism>
<dbReference type="OrthoDB" id="442921at2759"/>
<protein>
    <recommendedName>
        <fullName evidence="1">Rad60/SUMO-like domain-containing protein</fullName>
    </recommendedName>
</protein>
<name>A0A565ARQ9_9BRAS</name>
<dbReference type="InterPro" id="IPR029071">
    <property type="entry name" value="Ubiquitin-like_domsf"/>
</dbReference>
<evidence type="ECO:0000259" key="1">
    <source>
        <dbReference type="Pfam" id="PF11976"/>
    </source>
</evidence>